<dbReference type="EMBL" id="JACSPQ010000006">
    <property type="protein sequence ID" value="MBD8002325.1"/>
    <property type="molecule type" value="Genomic_DNA"/>
</dbReference>
<evidence type="ECO:0000256" key="1">
    <source>
        <dbReference type="SAM" id="SignalP"/>
    </source>
</evidence>
<keyword evidence="4" id="KW-1185">Reference proteome</keyword>
<dbReference type="Proteomes" id="UP000616346">
    <property type="component" value="Unassembled WGS sequence"/>
</dbReference>
<accession>A0ABR8VC59</accession>
<evidence type="ECO:0000259" key="2">
    <source>
        <dbReference type="Pfam" id="PF14869"/>
    </source>
</evidence>
<gene>
    <name evidence="3" type="ORF">H9626_08885</name>
</gene>
<feature type="chain" id="PRO_5046422979" evidence="1">
    <location>
        <begin position="22"/>
        <end position="163"/>
    </location>
</feature>
<comment type="caution">
    <text evidence="3">The sequence shown here is derived from an EMBL/GenBank/DDBJ whole genome shotgun (WGS) entry which is preliminary data.</text>
</comment>
<keyword evidence="1" id="KW-0732">Signal</keyword>
<protein>
    <submittedName>
        <fullName evidence="3">DUF4488 domain-containing protein</fullName>
    </submittedName>
</protein>
<proteinExistence type="predicted"/>
<sequence length="163" mass="18548">MKVRHFFLLAAMLLTAVGSLAAQDIQEKRPINLSGVWQMCFYSSASPDIPGELKTSNSLKILSEDGCFTNVVMMQTGAVVIGYGTYDVKDGKVYNEYVTRNIHLPQLNGQINEMYFTLEDDGDLMYVKYYLTKDADGNKIDSWQHEIWKRVTMPDTYPSNIVR</sequence>
<dbReference type="RefSeq" id="WP_178256851.1">
    <property type="nucleotide sequence ID" value="NZ_JACSPQ010000006.1"/>
</dbReference>
<dbReference type="InterPro" id="IPR027991">
    <property type="entry name" value="DUF4488"/>
</dbReference>
<name>A0ABR8VC59_9BACT</name>
<dbReference type="Gene3D" id="2.40.128.490">
    <property type="entry name" value="Uncharacterised protein PF14869, DUF4488"/>
    <property type="match status" value="1"/>
</dbReference>
<feature type="domain" description="DUF4488" evidence="2">
    <location>
        <begin position="32"/>
        <end position="158"/>
    </location>
</feature>
<dbReference type="Pfam" id="PF14869">
    <property type="entry name" value="DUF4488"/>
    <property type="match status" value="1"/>
</dbReference>
<reference evidence="3 4" key="1">
    <citation type="submission" date="2020-08" db="EMBL/GenBank/DDBJ databases">
        <title>A Genomic Blueprint of the Chicken Gut Microbiome.</title>
        <authorList>
            <person name="Gilroy R."/>
            <person name="Ravi A."/>
            <person name="Getino M."/>
            <person name="Pursley I."/>
            <person name="Horton D.L."/>
            <person name="Alikhan N.-F."/>
            <person name="Baker D."/>
            <person name="Gharbi K."/>
            <person name="Hall N."/>
            <person name="Watson M."/>
            <person name="Adriaenssens E.M."/>
            <person name="Foster-Nyarko E."/>
            <person name="Jarju S."/>
            <person name="Secka A."/>
            <person name="Antonio M."/>
            <person name="Oren A."/>
            <person name="Chaudhuri R."/>
            <person name="La Ragione R.M."/>
            <person name="Hildebrand F."/>
            <person name="Pallen M.J."/>
        </authorList>
    </citation>
    <scope>NUCLEOTIDE SEQUENCE [LARGE SCALE GENOMIC DNA]</scope>
    <source>
        <strain evidence="3 4">Sa1YUN3</strain>
    </source>
</reference>
<organism evidence="3 4">
    <name type="scientific">Phocaeicola faecium</name>
    <dbReference type="NCBI Taxonomy" id="2762213"/>
    <lineage>
        <taxon>Bacteria</taxon>
        <taxon>Pseudomonadati</taxon>
        <taxon>Bacteroidota</taxon>
        <taxon>Bacteroidia</taxon>
        <taxon>Bacteroidales</taxon>
        <taxon>Bacteroidaceae</taxon>
        <taxon>Phocaeicola</taxon>
    </lineage>
</organism>
<evidence type="ECO:0000313" key="4">
    <source>
        <dbReference type="Proteomes" id="UP000616346"/>
    </source>
</evidence>
<evidence type="ECO:0000313" key="3">
    <source>
        <dbReference type="EMBL" id="MBD8002325.1"/>
    </source>
</evidence>
<feature type="signal peptide" evidence="1">
    <location>
        <begin position="1"/>
        <end position="21"/>
    </location>
</feature>